<name>A0A6P8H897_ACTTE</name>
<dbReference type="PROSITE" id="PS00107">
    <property type="entry name" value="PROTEIN_KINASE_ATP"/>
    <property type="match status" value="1"/>
</dbReference>
<sequence length="519" mass="57611">MPRKAGLIKTYGRHKFRTVRTAPWMSPEDVFRSPVSKKEKSFETPTTINRKTALTTFTNLPKSHWNIPKHKLPSNDDKENAPINEQNKEGKIISNISTKNNHSTPTILQQKHASAGFFSRLSTSSPEDLSVDEESYVILRKHSSNALESFIPETPELITVNQENGTNTPSEECSSYFYQNFNLSGKSLPNSSMKLSKSSILKNESSVSPLYSSFRSDTCLSSAKKPLQASQVTNNSFSSDPSCSTSTPIIRANSQNSQLVTLRGQNKQRYSSNPNRDFSLSDCQVFVQPMKITPDQYQAARLSLEHHDNTSTSSYFTVYSTKGSPESDLSKISDAPNFEAEIQETKKNPRISSSSGRTDVMVRDCVVSLEKLKLSPLIGQEGRKRSSGTFSVNSCNSSYASASSDDLSMPSTPPRKQASHMKALTPAKISPSARELSAYQKLLLECEQDAPMKFSEYLKPSLMKKCVKIGEGVYGEVFKTINKYKQTVALKIIPINGDFEVNGEPQKSSEEILPEIIIS</sequence>
<dbReference type="GeneID" id="116288991"/>
<dbReference type="GO" id="GO:0005524">
    <property type="term" value="F:ATP binding"/>
    <property type="evidence" value="ECO:0007669"/>
    <property type="project" value="UniProtKB-UniRule"/>
</dbReference>
<proteinExistence type="predicted"/>
<evidence type="ECO:0000313" key="3">
    <source>
        <dbReference type="Proteomes" id="UP000515163"/>
    </source>
</evidence>
<organism evidence="3 4">
    <name type="scientific">Actinia tenebrosa</name>
    <name type="common">Australian red waratah sea anemone</name>
    <dbReference type="NCBI Taxonomy" id="6105"/>
    <lineage>
        <taxon>Eukaryota</taxon>
        <taxon>Metazoa</taxon>
        <taxon>Cnidaria</taxon>
        <taxon>Anthozoa</taxon>
        <taxon>Hexacorallia</taxon>
        <taxon>Actiniaria</taxon>
        <taxon>Actiniidae</taxon>
        <taxon>Actinia</taxon>
    </lineage>
</organism>
<evidence type="ECO:0000256" key="1">
    <source>
        <dbReference type="PROSITE-ProRule" id="PRU10141"/>
    </source>
</evidence>
<accession>A0A6P8H897</accession>
<reference evidence="4" key="1">
    <citation type="submission" date="2025-08" db="UniProtKB">
        <authorList>
            <consortium name="RefSeq"/>
        </authorList>
    </citation>
    <scope>IDENTIFICATION</scope>
    <source>
        <tissue evidence="4">Tentacle</tissue>
    </source>
</reference>
<dbReference type="Proteomes" id="UP000515163">
    <property type="component" value="Unplaced"/>
</dbReference>
<feature type="non-terminal residue" evidence="4">
    <location>
        <position position="519"/>
    </location>
</feature>
<dbReference type="GO" id="GO:0000278">
    <property type="term" value="P:mitotic cell cycle"/>
    <property type="evidence" value="ECO:0007669"/>
    <property type="project" value="TreeGrafter"/>
</dbReference>
<dbReference type="PANTHER" id="PTHR24419:SF18">
    <property type="entry name" value="SERINE_THREONINE-PROTEIN KINASE HASPIN"/>
    <property type="match status" value="1"/>
</dbReference>
<feature type="region of interest" description="Disordered" evidence="2">
    <location>
        <begin position="401"/>
        <end position="420"/>
    </location>
</feature>
<dbReference type="GO" id="GO:0072354">
    <property type="term" value="F:histone H3T3 kinase activity"/>
    <property type="evidence" value="ECO:0007669"/>
    <property type="project" value="TreeGrafter"/>
</dbReference>
<dbReference type="RefSeq" id="XP_031551726.1">
    <property type="nucleotide sequence ID" value="XM_031695866.1"/>
</dbReference>
<keyword evidence="1" id="KW-0547">Nucleotide-binding</keyword>
<gene>
    <name evidence="4" type="primary">LOC116288991</name>
</gene>
<feature type="binding site" evidence="1">
    <location>
        <position position="491"/>
    </location>
    <ligand>
        <name>ATP</name>
        <dbReference type="ChEBI" id="CHEBI:30616"/>
    </ligand>
</feature>
<dbReference type="KEGG" id="aten:116288991"/>
<keyword evidence="1" id="KW-0067">ATP-binding</keyword>
<evidence type="ECO:0000313" key="4">
    <source>
        <dbReference type="RefSeq" id="XP_031551726.1"/>
    </source>
</evidence>
<dbReference type="GO" id="GO:0035556">
    <property type="term" value="P:intracellular signal transduction"/>
    <property type="evidence" value="ECO:0007669"/>
    <property type="project" value="TreeGrafter"/>
</dbReference>
<protein>
    <submittedName>
        <fullName evidence="4">Uncharacterized protein LOC116288991</fullName>
    </submittedName>
</protein>
<evidence type="ECO:0000256" key="2">
    <source>
        <dbReference type="SAM" id="MobiDB-lite"/>
    </source>
</evidence>
<dbReference type="Gene3D" id="3.30.200.20">
    <property type="entry name" value="Phosphorylase Kinase, domain 1"/>
    <property type="match status" value="1"/>
</dbReference>
<dbReference type="InParanoid" id="A0A6P8H897"/>
<dbReference type="GO" id="GO:0005634">
    <property type="term" value="C:nucleus"/>
    <property type="evidence" value="ECO:0007669"/>
    <property type="project" value="TreeGrafter"/>
</dbReference>
<dbReference type="AlphaFoldDB" id="A0A6P8H897"/>
<dbReference type="InterPro" id="IPR017441">
    <property type="entry name" value="Protein_kinase_ATP_BS"/>
</dbReference>
<dbReference type="GO" id="GO:0005737">
    <property type="term" value="C:cytoplasm"/>
    <property type="evidence" value="ECO:0007669"/>
    <property type="project" value="TreeGrafter"/>
</dbReference>
<keyword evidence="3" id="KW-1185">Reference proteome</keyword>
<dbReference type="OrthoDB" id="21018at2759"/>
<dbReference type="PANTHER" id="PTHR24419">
    <property type="entry name" value="INTERLEUKIN-1 RECEPTOR-ASSOCIATED KINASE"/>
    <property type="match status" value="1"/>
</dbReference>